<dbReference type="AlphaFoldDB" id="A0AAV2SD95"/>
<accession>A0AAV2SD95</accession>
<evidence type="ECO:0000313" key="2">
    <source>
        <dbReference type="EMBL" id="CAL4187099.1"/>
    </source>
</evidence>
<evidence type="ECO:0000256" key="1">
    <source>
        <dbReference type="SAM" id="MobiDB-lite"/>
    </source>
</evidence>
<keyword evidence="3" id="KW-1185">Reference proteome</keyword>
<sequence length="137" mass="15812">HPCFSPTTEQELKDFPDLIQRALYYMSLDDHPEIQLELLRIPEDKATLEEYMMTSRIKYEQLANFRATQEALGEINVSQPDAAASLSKYDKSASSKRGRGRARGRGHRYHHTHSSSQESYIRLVTMVRWNPSLVTTI</sequence>
<proteinExistence type="predicted"/>
<name>A0AAV2SD95_MEGNR</name>
<feature type="compositionally biased region" description="Basic residues" evidence="1">
    <location>
        <begin position="94"/>
        <end position="113"/>
    </location>
</feature>
<reference evidence="2 3" key="1">
    <citation type="submission" date="2024-05" db="EMBL/GenBank/DDBJ databases">
        <authorList>
            <person name="Wallberg A."/>
        </authorList>
    </citation>
    <scope>NUCLEOTIDE SEQUENCE [LARGE SCALE GENOMIC DNA]</scope>
</reference>
<organism evidence="2 3">
    <name type="scientific">Meganyctiphanes norvegica</name>
    <name type="common">Northern krill</name>
    <name type="synonym">Thysanopoda norvegica</name>
    <dbReference type="NCBI Taxonomy" id="48144"/>
    <lineage>
        <taxon>Eukaryota</taxon>
        <taxon>Metazoa</taxon>
        <taxon>Ecdysozoa</taxon>
        <taxon>Arthropoda</taxon>
        <taxon>Crustacea</taxon>
        <taxon>Multicrustacea</taxon>
        <taxon>Malacostraca</taxon>
        <taxon>Eumalacostraca</taxon>
        <taxon>Eucarida</taxon>
        <taxon>Euphausiacea</taxon>
        <taxon>Euphausiidae</taxon>
        <taxon>Meganyctiphanes</taxon>
    </lineage>
</organism>
<evidence type="ECO:0000313" key="3">
    <source>
        <dbReference type="Proteomes" id="UP001497623"/>
    </source>
</evidence>
<comment type="caution">
    <text evidence="2">The sequence shown here is derived from an EMBL/GenBank/DDBJ whole genome shotgun (WGS) entry which is preliminary data.</text>
</comment>
<protein>
    <recommendedName>
        <fullName evidence="4">Period</fullName>
    </recommendedName>
</protein>
<gene>
    <name evidence="2" type="ORF">MNOR_LOCUS36155</name>
</gene>
<dbReference type="EMBL" id="CAXKWB010063996">
    <property type="protein sequence ID" value="CAL4187099.1"/>
    <property type="molecule type" value="Genomic_DNA"/>
</dbReference>
<feature type="non-terminal residue" evidence="2">
    <location>
        <position position="1"/>
    </location>
</feature>
<dbReference type="Proteomes" id="UP001497623">
    <property type="component" value="Unassembled WGS sequence"/>
</dbReference>
<evidence type="ECO:0008006" key="4">
    <source>
        <dbReference type="Google" id="ProtNLM"/>
    </source>
</evidence>
<feature type="region of interest" description="Disordered" evidence="1">
    <location>
        <begin position="80"/>
        <end position="114"/>
    </location>
</feature>